<name>A0ABX1CDY8_9ACTN</name>
<feature type="compositionally biased region" description="Acidic residues" evidence="1">
    <location>
        <begin position="26"/>
        <end position="37"/>
    </location>
</feature>
<dbReference type="Proteomes" id="UP000727056">
    <property type="component" value="Unassembled WGS sequence"/>
</dbReference>
<gene>
    <name evidence="2" type="ORF">HCN52_20790</name>
</gene>
<organism evidence="2 3">
    <name type="scientific">Streptomyces bohaiensis</name>
    <dbReference type="NCBI Taxonomy" id="1431344"/>
    <lineage>
        <taxon>Bacteria</taxon>
        <taxon>Bacillati</taxon>
        <taxon>Actinomycetota</taxon>
        <taxon>Actinomycetes</taxon>
        <taxon>Kitasatosporales</taxon>
        <taxon>Streptomycetaceae</taxon>
        <taxon>Streptomyces</taxon>
    </lineage>
</organism>
<feature type="compositionally biased region" description="Low complexity" evidence="1">
    <location>
        <begin position="38"/>
        <end position="87"/>
    </location>
</feature>
<evidence type="ECO:0000256" key="1">
    <source>
        <dbReference type="SAM" id="MobiDB-lite"/>
    </source>
</evidence>
<comment type="caution">
    <text evidence="2">The sequence shown here is derived from an EMBL/GenBank/DDBJ whole genome shotgun (WGS) entry which is preliminary data.</text>
</comment>
<reference evidence="2 3" key="1">
    <citation type="submission" date="2020-03" db="EMBL/GenBank/DDBJ databases">
        <title>Draft genome of Streptomyces sp. ventii, isolated from the Axial Seamount in the Pacific Ocean, and resequencing of the two type strains Streptomyces lonarensis strain NCL 716 and Streptomyces bohaiensis strain 11A07.</title>
        <authorList>
            <person name="Loughran R.M."/>
            <person name="Pfannmuller K.M."/>
            <person name="Wasson B.J."/>
            <person name="Deadmond M.C."/>
            <person name="Paddock B.E."/>
            <person name="Koyack M.J."/>
            <person name="Gallegos D.A."/>
            <person name="Mitchell E.A."/>
            <person name="Ushijima B."/>
            <person name="Saw J.H."/>
            <person name="Mcphail K.L."/>
            <person name="Videau P."/>
        </authorList>
    </citation>
    <scope>NUCLEOTIDE SEQUENCE [LARGE SCALE GENOMIC DNA]</scope>
    <source>
        <strain evidence="2 3">11A07</strain>
    </source>
</reference>
<protein>
    <submittedName>
        <fullName evidence="2">Uncharacterized protein</fullName>
    </submittedName>
</protein>
<dbReference type="EMBL" id="JAAVJC010000280">
    <property type="protein sequence ID" value="NJQ17309.1"/>
    <property type="molecule type" value="Genomic_DNA"/>
</dbReference>
<feature type="non-terminal residue" evidence="2">
    <location>
        <position position="96"/>
    </location>
</feature>
<sequence>MRGTDGNAIPEDEEQQPAAVVRPEDLGWDDSLYDDEPAASAETPAASAARGGDATAGAPAGTADADGTGDGPADTAPAADGPAALPAGSGGGATGG</sequence>
<keyword evidence="3" id="KW-1185">Reference proteome</keyword>
<accession>A0ABX1CDY8</accession>
<feature type="region of interest" description="Disordered" evidence="1">
    <location>
        <begin position="1"/>
        <end position="96"/>
    </location>
</feature>
<proteinExistence type="predicted"/>
<evidence type="ECO:0000313" key="2">
    <source>
        <dbReference type="EMBL" id="NJQ17309.1"/>
    </source>
</evidence>
<evidence type="ECO:0000313" key="3">
    <source>
        <dbReference type="Proteomes" id="UP000727056"/>
    </source>
</evidence>